<name>I0GTS9_SELRL</name>
<evidence type="ECO:0000313" key="3">
    <source>
        <dbReference type="Proteomes" id="UP000007887"/>
    </source>
</evidence>
<dbReference type="SMART" id="SM00028">
    <property type="entry name" value="TPR"/>
    <property type="match status" value="4"/>
</dbReference>
<dbReference type="EMBL" id="AP012292">
    <property type="protein sequence ID" value="BAL84166.1"/>
    <property type="molecule type" value="Genomic_DNA"/>
</dbReference>
<evidence type="ECO:0000259" key="1">
    <source>
        <dbReference type="Pfam" id="PF00535"/>
    </source>
</evidence>
<dbReference type="eggNOG" id="COG0463">
    <property type="taxonomic scope" value="Bacteria"/>
</dbReference>
<dbReference type="RefSeq" id="WP_014425587.1">
    <property type="nucleotide sequence ID" value="NC_017068.1"/>
</dbReference>
<proteinExistence type="predicted"/>
<dbReference type="PANTHER" id="PTHR43630">
    <property type="entry name" value="POLY-BETA-1,6-N-ACETYL-D-GLUCOSAMINE SYNTHASE"/>
    <property type="match status" value="1"/>
</dbReference>
<evidence type="ECO:0000313" key="2">
    <source>
        <dbReference type="EMBL" id="BAL84166.1"/>
    </source>
</evidence>
<dbReference type="InterPro" id="IPR019734">
    <property type="entry name" value="TPR_rpt"/>
</dbReference>
<accession>I0GTS9</accession>
<dbReference type="Pfam" id="PF00535">
    <property type="entry name" value="Glycos_transf_2"/>
    <property type="match status" value="2"/>
</dbReference>
<dbReference type="GO" id="GO:0016740">
    <property type="term" value="F:transferase activity"/>
    <property type="evidence" value="ECO:0007669"/>
    <property type="project" value="UniProtKB-KW"/>
</dbReference>
<dbReference type="SUPFAM" id="SSF53448">
    <property type="entry name" value="Nucleotide-diphospho-sugar transferases"/>
    <property type="match status" value="2"/>
</dbReference>
<dbReference type="SUPFAM" id="SSF48452">
    <property type="entry name" value="TPR-like"/>
    <property type="match status" value="2"/>
</dbReference>
<dbReference type="OrthoDB" id="9815923at2"/>
<feature type="domain" description="Glycosyltransferase 2-like" evidence="1">
    <location>
        <begin position="9"/>
        <end position="121"/>
    </location>
</feature>
<organism evidence="2 3">
    <name type="scientific">Selenomonas ruminantium subsp. lactilytica (strain NBRC 103574 / TAM6421)</name>
    <dbReference type="NCBI Taxonomy" id="927704"/>
    <lineage>
        <taxon>Bacteria</taxon>
        <taxon>Bacillati</taxon>
        <taxon>Bacillota</taxon>
        <taxon>Negativicutes</taxon>
        <taxon>Selenomonadales</taxon>
        <taxon>Selenomonadaceae</taxon>
        <taxon>Selenomonas</taxon>
    </lineage>
</organism>
<dbReference type="InterPro" id="IPR001173">
    <property type="entry name" value="Glyco_trans_2-like"/>
</dbReference>
<sequence>MEERNVKISVCYIVRNEEQTLPLSLKSVQQAADEIVVVDTGSTDRTKKVALEFGAQIYDYVWQDDFAAARNFALDKLNSDWVIFLDADECFSRKMAKILRSLIAAQAPSVNLILVQRQDVDEEGKVMLSLYVPRIFRLRKDLRYVGAIHEELRQNGGMVKGIVTVSPEQLRLIHTGYAGSLGKAKAQRNLDILRKELAKASDPGHLYGYLAEAYDGIDDQENAMKYAYLDIARGRQAETYASRSYRLLLGKLSRQKWDYQERQRVAKLAVQDFPEVPEFHAEYGESLAAGWQYRQAAGEMKRACELGQDYAGLEPSLFTAEVMKTCQRREDLFTKLAAKAERLNITACVIAKNEAKNIVRWLENAKVYANQCLLLDTGSTDNTCELAAGAEIYHYEWQDDFAAARNEALQYVKGDWVAFLDADEFFAHPEQVRGVLAECEIQHPDVEAVRLTICNVDEDDGGREISRFCNVRLFRNRPELRYEGRVHENLANTEGKPLKVWEESCMEVIHTGYSSSVILAKTQRNLALLKQDIAAKGEQPQHYRYLADCYHGLGDYQQAQLYALRAIDAPLKGQGTHGDMYYMVLLCMRALSEPEADQLAFAQAAARKFPALPDFPAVMGILYQENGQYEQGEKYLTRALRLARQSDGRESSSFSDIEALVYAKLADCEQHLGKSQAALQHSSQAMECSPYEEEVLTGFCMVRQENREKLIIEMERYFADTEQNCAFLCRFCERNGFGDLYEYYGNHWQERYGKELPRRQYYELLRQGDWQSLVDKLQQGLVANFELSIDLLLRLDRQQGKNFRDVERQLVALLPAEVQAIWAKISQGEAPADWQNYKIIWPHILTYGDDEQLEKYGELALRQQEIWQDIVKDLMEQEKWRAAFNLLAKVPQEEADGEFWQNLGRCLYHLGEYEAAREALERARQQGLDTMLMKSYEKWLENIS</sequence>
<gene>
    <name evidence="2" type="ordered locus">SELR_24580</name>
</gene>
<dbReference type="InterPro" id="IPR029044">
    <property type="entry name" value="Nucleotide-diphossugar_trans"/>
</dbReference>
<protein>
    <submittedName>
        <fullName evidence="2">Putative glycosyl transferase family 2 protein</fullName>
    </submittedName>
</protein>
<feature type="domain" description="Glycosyltransferase 2-like" evidence="1">
    <location>
        <begin position="347"/>
        <end position="466"/>
    </location>
</feature>
<dbReference type="PATRIC" id="fig|927704.6.peg.2541"/>
<dbReference type="PANTHER" id="PTHR43630:SF2">
    <property type="entry name" value="GLYCOSYLTRANSFERASE"/>
    <property type="match status" value="1"/>
</dbReference>
<dbReference type="AlphaFoldDB" id="I0GTS9"/>
<reference evidence="2 3" key="1">
    <citation type="submission" date="2011-10" db="EMBL/GenBank/DDBJ databases">
        <title>Whole genome sequence of Selenomonas ruminantium subsp. lactilytica TAM6421.</title>
        <authorList>
            <person name="Oguchi A."/>
            <person name="Ankai A."/>
            <person name="Kaneko J."/>
            <person name="Yamada-Narita S."/>
            <person name="Fukui S."/>
            <person name="Takahashi M."/>
            <person name="Onodera T."/>
            <person name="Kojima S."/>
            <person name="Fushimi T."/>
            <person name="Abe N."/>
            <person name="Kamio Y."/>
            <person name="Yamazaki S."/>
            <person name="Fujita N."/>
        </authorList>
    </citation>
    <scope>NUCLEOTIDE SEQUENCE [LARGE SCALE GENOMIC DNA]</scope>
    <source>
        <strain evidence="3">NBRC 103574 / TAM6421</strain>
    </source>
</reference>
<dbReference type="Proteomes" id="UP000007887">
    <property type="component" value="Chromosome"/>
</dbReference>
<dbReference type="Pfam" id="PF13181">
    <property type="entry name" value="TPR_8"/>
    <property type="match status" value="1"/>
</dbReference>
<dbReference type="KEGG" id="sri:SELR_24580"/>
<dbReference type="InterPro" id="IPR011990">
    <property type="entry name" value="TPR-like_helical_dom_sf"/>
</dbReference>
<dbReference type="CDD" id="cd02511">
    <property type="entry name" value="Beta4Glucosyltransferase"/>
    <property type="match status" value="2"/>
</dbReference>
<dbReference type="Pfam" id="PF14559">
    <property type="entry name" value="TPR_19"/>
    <property type="match status" value="1"/>
</dbReference>
<dbReference type="Gene3D" id="1.25.40.10">
    <property type="entry name" value="Tetratricopeptide repeat domain"/>
    <property type="match status" value="2"/>
</dbReference>
<keyword evidence="2" id="KW-0808">Transferase</keyword>
<dbReference type="eggNOG" id="COG0457">
    <property type="taxonomic scope" value="Bacteria"/>
</dbReference>
<dbReference type="HOGENOM" id="CLU_006196_0_0_9"/>
<dbReference type="Gene3D" id="3.90.550.10">
    <property type="entry name" value="Spore Coat Polysaccharide Biosynthesis Protein SpsA, Chain A"/>
    <property type="match status" value="2"/>
</dbReference>